<keyword evidence="10" id="KW-0997">Cell inner membrane</keyword>
<evidence type="ECO:0000256" key="10">
    <source>
        <dbReference type="RuleBase" id="RU364125"/>
    </source>
</evidence>
<keyword evidence="6 10" id="KW-0812">Transmembrane</keyword>
<evidence type="ECO:0000256" key="1">
    <source>
        <dbReference type="ARBA" id="ARBA00002254"/>
    </source>
</evidence>
<evidence type="ECO:0000313" key="12">
    <source>
        <dbReference type="Proteomes" id="UP001589814"/>
    </source>
</evidence>
<organism evidence="11 12">
    <name type="scientific">Kushneria aurantia</name>
    <dbReference type="NCBI Taxonomy" id="504092"/>
    <lineage>
        <taxon>Bacteria</taxon>
        <taxon>Pseudomonadati</taxon>
        <taxon>Pseudomonadota</taxon>
        <taxon>Gammaproteobacteria</taxon>
        <taxon>Oceanospirillales</taxon>
        <taxon>Halomonadaceae</taxon>
        <taxon>Kushneria</taxon>
    </lineage>
</organism>
<feature type="transmembrane region" description="Helical" evidence="10">
    <location>
        <begin position="16"/>
        <end position="39"/>
    </location>
</feature>
<evidence type="ECO:0000313" key="11">
    <source>
        <dbReference type="EMBL" id="MFC0267308.1"/>
    </source>
</evidence>
<protein>
    <recommendedName>
        <fullName evidence="10">Flagellar protein FliL</fullName>
    </recommendedName>
</protein>
<keyword evidence="11" id="KW-0282">Flagellum</keyword>
<dbReference type="Proteomes" id="UP001589814">
    <property type="component" value="Unassembled WGS sequence"/>
</dbReference>
<dbReference type="EMBL" id="JBHLVX010000017">
    <property type="protein sequence ID" value="MFC0267308.1"/>
    <property type="molecule type" value="Genomic_DNA"/>
</dbReference>
<evidence type="ECO:0000256" key="4">
    <source>
        <dbReference type="ARBA" id="ARBA00022475"/>
    </source>
</evidence>
<dbReference type="PANTHER" id="PTHR35091">
    <property type="entry name" value="FLAGELLAR PROTEIN FLIL"/>
    <property type="match status" value="1"/>
</dbReference>
<name>A0ABV6G0X0_9GAMM</name>
<evidence type="ECO:0000256" key="3">
    <source>
        <dbReference type="ARBA" id="ARBA00008281"/>
    </source>
</evidence>
<comment type="caution">
    <text evidence="11">The sequence shown here is derived from an EMBL/GenBank/DDBJ whole genome shotgun (WGS) entry which is preliminary data.</text>
</comment>
<comment type="subcellular location">
    <subcellularLocation>
        <location evidence="10">Cell inner membrane</location>
    </subcellularLocation>
    <subcellularLocation>
        <location evidence="2">Cell membrane</location>
        <topology evidence="2">Single-pass membrane protein</topology>
    </subcellularLocation>
</comment>
<keyword evidence="5 10" id="KW-0145">Chemotaxis</keyword>
<keyword evidence="8 10" id="KW-1133">Transmembrane helix</keyword>
<comment type="similarity">
    <text evidence="3 10">Belongs to the FliL family.</text>
</comment>
<keyword evidence="11" id="KW-0966">Cell projection</keyword>
<dbReference type="PANTHER" id="PTHR35091:SF2">
    <property type="entry name" value="FLAGELLAR PROTEIN FLIL"/>
    <property type="match status" value="1"/>
</dbReference>
<evidence type="ECO:0000256" key="6">
    <source>
        <dbReference type="ARBA" id="ARBA00022692"/>
    </source>
</evidence>
<evidence type="ECO:0000256" key="8">
    <source>
        <dbReference type="ARBA" id="ARBA00022989"/>
    </source>
</evidence>
<evidence type="ECO:0000256" key="9">
    <source>
        <dbReference type="ARBA" id="ARBA00023136"/>
    </source>
</evidence>
<evidence type="ECO:0000256" key="2">
    <source>
        <dbReference type="ARBA" id="ARBA00004162"/>
    </source>
</evidence>
<dbReference type="NCBIfam" id="NF005435">
    <property type="entry name" value="PRK07021.1"/>
    <property type="match status" value="1"/>
</dbReference>
<sequence length="163" mass="17176">MTSQAAVEAKSGNKKLLWIIIALLVLLLAAAGVAGWFFFHGGNAAHDEAGTAATQDAAPATPVFVELQPFTINLAGASDRILYIGITLTAASEEDAAILREQTPEVRNRILMVLTGQSAEALTTQQGKEALAQELVNAFDSPLGGDDRAPVINNALFTDFIVQ</sequence>
<evidence type="ECO:0000256" key="5">
    <source>
        <dbReference type="ARBA" id="ARBA00022500"/>
    </source>
</evidence>
<keyword evidence="12" id="KW-1185">Reference proteome</keyword>
<keyword evidence="9 10" id="KW-0472">Membrane</keyword>
<accession>A0ABV6G0X0</accession>
<reference evidence="11 12" key="1">
    <citation type="submission" date="2024-09" db="EMBL/GenBank/DDBJ databases">
        <authorList>
            <person name="Sun Q."/>
            <person name="Mori K."/>
        </authorList>
    </citation>
    <scope>NUCLEOTIDE SEQUENCE [LARGE SCALE GENOMIC DNA]</scope>
    <source>
        <strain evidence="11 12">CCM 7415</strain>
    </source>
</reference>
<gene>
    <name evidence="11" type="primary">fliL</name>
    <name evidence="11" type="ORF">ACFFHW_04740</name>
</gene>
<dbReference type="InterPro" id="IPR005503">
    <property type="entry name" value="FliL"/>
</dbReference>
<proteinExistence type="inferred from homology"/>
<keyword evidence="4" id="KW-1003">Cell membrane</keyword>
<evidence type="ECO:0000256" key="7">
    <source>
        <dbReference type="ARBA" id="ARBA00022779"/>
    </source>
</evidence>
<dbReference type="RefSeq" id="WP_019952164.1">
    <property type="nucleotide sequence ID" value="NZ_JBHLVX010000017.1"/>
</dbReference>
<keyword evidence="11" id="KW-0969">Cilium</keyword>
<comment type="function">
    <text evidence="1 10">Controls the rotational direction of flagella during chemotaxis.</text>
</comment>
<dbReference type="Pfam" id="PF03748">
    <property type="entry name" value="FliL"/>
    <property type="match status" value="1"/>
</dbReference>
<keyword evidence="7 10" id="KW-0283">Flagellar rotation</keyword>